<keyword evidence="17" id="KW-1185">Reference proteome</keyword>
<evidence type="ECO:0000259" key="15">
    <source>
        <dbReference type="PROSITE" id="PS51194"/>
    </source>
</evidence>
<dbReference type="GO" id="GO:0006281">
    <property type="term" value="P:DNA repair"/>
    <property type="evidence" value="ECO:0007669"/>
    <property type="project" value="TreeGrafter"/>
</dbReference>
<comment type="function">
    <text evidence="10">ATP-dependent annealing helicase that catalyzes the rewinding of the stably unwound DNA. Rewinds single-stranded DNA bubbles that are stably bound by replication protein A (RPA). Acts throughout the genome to reanneal stably unwound DNA, performing the opposite reaction of many enzymes, such as helicases and polymerases, that unwind DNA.</text>
</comment>
<dbReference type="PROSITE" id="PS51194">
    <property type="entry name" value="HELICASE_CTER"/>
    <property type="match status" value="1"/>
</dbReference>
<dbReference type="InterPro" id="IPR001650">
    <property type="entry name" value="Helicase_C-like"/>
</dbReference>
<dbReference type="CTD" id="50485"/>
<feature type="domain" description="Helicase ATP-binding" evidence="14">
    <location>
        <begin position="484"/>
        <end position="639"/>
    </location>
</feature>
<evidence type="ECO:0000256" key="2">
    <source>
        <dbReference type="ARBA" id="ARBA00020162"/>
    </source>
</evidence>
<dbReference type="GO" id="GO:0005524">
    <property type="term" value="F:ATP binding"/>
    <property type="evidence" value="ECO:0007669"/>
    <property type="project" value="InterPro"/>
</dbReference>
<proteinExistence type="inferred from homology"/>
<feature type="compositionally biased region" description="Polar residues" evidence="13">
    <location>
        <begin position="151"/>
        <end position="178"/>
    </location>
</feature>
<dbReference type="InterPro" id="IPR027417">
    <property type="entry name" value="P-loop_NTPase"/>
</dbReference>
<reference evidence="18 19" key="1">
    <citation type="submission" date="2025-04" db="UniProtKB">
        <authorList>
            <consortium name="RefSeq"/>
        </authorList>
    </citation>
    <scope>IDENTIFICATION</scope>
</reference>
<dbReference type="InterPro" id="IPR014001">
    <property type="entry name" value="Helicase_ATP-bd"/>
</dbReference>
<dbReference type="PANTHER" id="PTHR45766">
    <property type="entry name" value="DNA ANNEALING HELICASE AND ENDONUCLEASE ZRANB3 FAMILY MEMBER"/>
    <property type="match status" value="1"/>
</dbReference>
<evidence type="ECO:0000256" key="8">
    <source>
        <dbReference type="ARBA" id="ARBA00031896"/>
    </source>
</evidence>
<dbReference type="InterPro" id="IPR010003">
    <property type="entry name" value="HARP_dom"/>
</dbReference>
<dbReference type="PROSITE" id="PS51192">
    <property type="entry name" value="HELICASE_ATP_BIND_1"/>
    <property type="match status" value="1"/>
</dbReference>
<feature type="domain" description="HARP" evidence="16">
    <location>
        <begin position="367"/>
        <end position="438"/>
    </location>
</feature>
<dbReference type="RefSeq" id="XP_030065570.1">
    <property type="nucleotide sequence ID" value="XM_030209710.1"/>
</dbReference>
<evidence type="ECO:0000256" key="11">
    <source>
        <dbReference type="PROSITE-ProRule" id="PRU00800"/>
    </source>
</evidence>
<organism evidence="17 18">
    <name type="scientific">Microcaecilia unicolor</name>
    <dbReference type="NCBI Taxonomy" id="1415580"/>
    <lineage>
        <taxon>Eukaryota</taxon>
        <taxon>Metazoa</taxon>
        <taxon>Chordata</taxon>
        <taxon>Craniata</taxon>
        <taxon>Vertebrata</taxon>
        <taxon>Euteleostomi</taxon>
        <taxon>Amphibia</taxon>
        <taxon>Gymnophiona</taxon>
        <taxon>Siphonopidae</taxon>
        <taxon>Microcaecilia</taxon>
    </lineage>
</organism>
<dbReference type="Gene3D" id="3.40.50.10810">
    <property type="entry name" value="Tandem AAA-ATPase domain"/>
    <property type="match status" value="1"/>
</dbReference>
<dbReference type="Proteomes" id="UP000515156">
    <property type="component" value="Chromosome 7"/>
</dbReference>
<feature type="domain" description="HARP" evidence="16">
    <location>
        <begin position="263"/>
        <end position="334"/>
    </location>
</feature>
<feature type="region of interest" description="Disordered" evidence="13">
    <location>
        <begin position="72"/>
        <end position="213"/>
    </location>
</feature>
<dbReference type="SUPFAM" id="SSF52540">
    <property type="entry name" value="P-loop containing nucleoside triphosphate hydrolases"/>
    <property type="match status" value="2"/>
</dbReference>
<sequence>MSLSLTEEQKRRIEENRQKALARRAERLTAQQQELKQSNGGKVLARTINQTCSNYLGGWQQYTKQGNQSEFLQQNTHNPNGPVQGKLPSAKQRSNPAVGSSLKGHSSRSEPVDSVQNSSSPCSLSSDNQKKVQQTSSHPELSQPSYPPKFNKTTASVPSGSSTLEQTDSSALTPSLNRNGLECVGKEESQSVTSADGVSSCNSEMKSDSGTKNGANVSQFYGAKQAVKPFSASGTIALTDGKAQVPSVSSGGAISGTAPLKKGQNVLKGKCVKHSEDRFRVEVGYNAELISLFKTVPSKNYDPVSKMWNFNLEDYSDLMEAVQCLPAVTLQPLEGMDTKDFPHASLCSSTGSGIKSLLLMCKNWKKPSATLRGRCVLISRSRFEVDIGYHPDCIGAFKQMGSRNYDMKTRKWSFLLEDYQRLSEALHSFPSLEVEPLPKAVIQTLVSQFEKTSTDPASVPEAELSMVDSKLVNNLMPFQREGVNFAVSREGRLLLADDMGLGKTIQAICIAAYYRKEWPLLVVAPSSVRFTWAEAIHRWLPSIDPDSISVIVTGKDSLSASLVNIVSYDLLCKMDKQMTASFKVVIIDESHFLKNMKTARCKAAMPLLKAARRVILLSGTPAMSRPSELYTQITAVKPSFFPRFHDFGLRYCDAKKMPWGWDYSGSANLNELKLLLEESLMIRRLKADVLSQLPAKQRKMVIVATEGMNAKARAALAAAAKEMTKGYKNKRQEKEALLLFYNRTAEAKVQCAVEYIVDLLESGREKFLVFAHHKLVLDAVCEELERKEVGHIRIDGCTPSAERQNLCQKFQFSEKCQVAVLSLTAANMGITLSAADLVVFAELFWNPGVLIQAEDRVHRIGQSSSVNIHYLVAKCTADDYLWPMIQEKMKVLGQAGLSETNFSETTESTDFFYKDPKQKTIYDLFQRSFSEDGDELDEALLLEACQEIEQESTTPSVDITASASPCKKRRIDDFFSKH</sequence>
<dbReference type="FunFam" id="3.40.50.300:FF:001036">
    <property type="entry name" value="SWI/SNF related, matrix associated, actin dependent regulator of chromatin, subfamily a like 1"/>
    <property type="match status" value="1"/>
</dbReference>
<dbReference type="Gene3D" id="3.40.50.300">
    <property type="entry name" value="P-loop containing nucleotide triphosphate hydrolases"/>
    <property type="match status" value="1"/>
</dbReference>
<dbReference type="KEGG" id="muo:115474298"/>
<dbReference type="RefSeq" id="XP_030065569.1">
    <property type="nucleotide sequence ID" value="XM_030209709.1"/>
</dbReference>
<dbReference type="GO" id="GO:0031297">
    <property type="term" value="P:replication fork processing"/>
    <property type="evidence" value="ECO:0007669"/>
    <property type="project" value="TreeGrafter"/>
</dbReference>
<dbReference type="Pfam" id="PF00176">
    <property type="entry name" value="SNF2-rel_dom"/>
    <property type="match status" value="1"/>
</dbReference>
<keyword evidence="6" id="KW-0539">Nucleus</keyword>
<evidence type="ECO:0000259" key="14">
    <source>
        <dbReference type="PROSITE" id="PS51192"/>
    </source>
</evidence>
<keyword evidence="4" id="KW-0378">Hydrolase</keyword>
<feature type="coiled-coil region" evidence="12">
    <location>
        <begin position="3"/>
        <end position="38"/>
    </location>
</feature>
<evidence type="ECO:0000256" key="3">
    <source>
        <dbReference type="ARBA" id="ARBA00022737"/>
    </source>
</evidence>
<dbReference type="SMART" id="SM00490">
    <property type="entry name" value="HELICc"/>
    <property type="match status" value="1"/>
</dbReference>
<evidence type="ECO:0000256" key="4">
    <source>
        <dbReference type="ARBA" id="ARBA00022801"/>
    </source>
</evidence>
<dbReference type="CDD" id="cd18010">
    <property type="entry name" value="DEXHc_HARP_SMARCAL1"/>
    <property type="match status" value="1"/>
</dbReference>
<dbReference type="InterPro" id="IPR038718">
    <property type="entry name" value="SNF2-like_sf"/>
</dbReference>
<evidence type="ECO:0000256" key="1">
    <source>
        <dbReference type="ARBA" id="ARBA00004123"/>
    </source>
</evidence>
<protein>
    <recommendedName>
        <fullName evidence="2">SWI/SNF-related matrix-associated actin-dependent regulator of chromatin subfamily A-like protein 1</fullName>
    </recommendedName>
    <alternativeName>
        <fullName evidence="8">HepA-related protein</fullName>
    </alternativeName>
    <alternativeName>
        <fullName evidence="7">Sucrose nonfermenting protein 2-like 1</fullName>
    </alternativeName>
</protein>
<dbReference type="Pfam" id="PF07443">
    <property type="entry name" value="HARP"/>
    <property type="match status" value="2"/>
</dbReference>
<evidence type="ECO:0000313" key="17">
    <source>
        <dbReference type="Proteomes" id="UP000515156"/>
    </source>
</evidence>
<feature type="compositionally biased region" description="Polar residues" evidence="13">
    <location>
        <begin position="131"/>
        <end position="144"/>
    </location>
</feature>
<evidence type="ECO:0000256" key="12">
    <source>
        <dbReference type="SAM" id="Coils"/>
    </source>
</evidence>
<dbReference type="GeneID" id="115474298"/>
<evidence type="ECO:0000256" key="10">
    <source>
        <dbReference type="ARBA" id="ARBA00059188"/>
    </source>
</evidence>
<evidence type="ECO:0000256" key="6">
    <source>
        <dbReference type="ARBA" id="ARBA00023242"/>
    </source>
</evidence>
<evidence type="ECO:0000256" key="13">
    <source>
        <dbReference type="SAM" id="MobiDB-lite"/>
    </source>
</evidence>
<keyword evidence="5 12" id="KW-0175">Coiled coil</keyword>
<dbReference type="SMART" id="SM00487">
    <property type="entry name" value="DEXDc"/>
    <property type="match status" value="1"/>
</dbReference>
<dbReference type="Pfam" id="PF00271">
    <property type="entry name" value="Helicase_C"/>
    <property type="match status" value="1"/>
</dbReference>
<dbReference type="GO" id="GO:0043596">
    <property type="term" value="C:nuclear replication fork"/>
    <property type="evidence" value="ECO:0007669"/>
    <property type="project" value="TreeGrafter"/>
</dbReference>
<evidence type="ECO:0000313" key="19">
    <source>
        <dbReference type="RefSeq" id="XP_030065570.1"/>
    </source>
</evidence>
<dbReference type="InterPro" id="IPR049730">
    <property type="entry name" value="SNF2/RAD54-like_C"/>
</dbReference>
<comment type="similarity">
    <text evidence="11">Belongs to the SNF2/RAD54 helicase family. SMARCAL1 subfamily.</text>
</comment>
<evidence type="ECO:0000256" key="9">
    <source>
        <dbReference type="ARBA" id="ARBA00048778"/>
    </source>
</evidence>
<dbReference type="AlphaFoldDB" id="A0A6P7YR02"/>
<feature type="compositionally biased region" description="Polar residues" evidence="13">
    <location>
        <begin position="72"/>
        <end position="81"/>
    </location>
</feature>
<dbReference type="OrthoDB" id="2801544at2759"/>
<feature type="compositionally biased region" description="Low complexity" evidence="13">
    <location>
        <begin position="114"/>
        <end position="126"/>
    </location>
</feature>
<name>A0A6P7YR02_9AMPH</name>
<comment type="catalytic activity">
    <reaction evidence="9">
        <text>ATP + H2O = ADP + phosphate + H(+)</text>
        <dbReference type="Rhea" id="RHEA:13065"/>
        <dbReference type="ChEBI" id="CHEBI:15377"/>
        <dbReference type="ChEBI" id="CHEBI:15378"/>
        <dbReference type="ChEBI" id="CHEBI:30616"/>
        <dbReference type="ChEBI" id="CHEBI:43474"/>
        <dbReference type="ChEBI" id="CHEBI:456216"/>
    </reaction>
    <physiologicalReaction direction="left-to-right" evidence="9">
        <dbReference type="Rhea" id="RHEA:13066"/>
    </physiologicalReaction>
</comment>
<dbReference type="CDD" id="cd18793">
    <property type="entry name" value="SF2_C_SNF"/>
    <property type="match status" value="1"/>
</dbReference>
<gene>
    <name evidence="18 19" type="primary">SMARCAL1</name>
</gene>
<keyword evidence="3" id="KW-0677">Repeat</keyword>
<accession>A0A6P7YR02</accession>
<dbReference type="InterPro" id="IPR000330">
    <property type="entry name" value="SNF2_N"/>
</dbReference>
<evidence type="ECO:0000313" key="18">
    <source>
        <dbReference type="RefSeq" id="XP_030065569.1"/>
    </source>
</evidence>
<evidence type="ECO:0000256" key="5">
    <source>
        <dbReference type="ARBA" id="ARBA00023054"/>
    </source>
</evidence>
<comment type="subcellular location">
    <subcellularLocation>
        <location evidence="1">Nucleus</location>
    </subcellularLocation>
</comment>
<dbReference type="GO" id="GO:0016787">
    <property type="term" value="F:hydrolase activity"/>
    <property type="evidence" value="ECO:0007669"/>
    <property type="project" value="UniProtKB-KW"/>
</dbReference>
<dbReference type="PROSITE" id="PS51467">
    <property type="entry name" value="HARP"/>
    <property type="match status" value="2"/>
</dbReference>
<dbReference type="PANTHER" id="PTHR45766:SF6">
    <property type="entry name" value="SWI_SNF-RELATED MATRIX-ASSOCIATED ACTIN-DEPENDENT REGULATOR OF CHROMATIN SUBFAMILY A-LIKE PROTEIN 1"/>
    <property type="match status" value="1"/>
</dbReference>
<feature type="domain" description="Helicase C-terminal" evidence="15">
    <location>
        <begin position="755"/>
        <end position="908"/>
    </location>
</feature>
<evidence type="ECO:0000256" key="7">
    <source>
        <dbReference type="ARBA" id="ARBA00029621"/>
    </source>
</evidence>
<feature type="compositionally biased region" description="Polar residues" evidence="13">
    <location>
        <begin position="190"/>
        <end position="213"/>
    </location>
</feature>
<evidence type="ECO:0000259" key="16">
    <source>
        <dbReference type="PROSITE" id="PS51467"/>
    </source>
</evidence>
<dbReference type="FunFam" id="3.40.50.10810:FF:000026">
    <property type="entry name" value="SWI/SNF related, matrix associated, actin dependent regulator of chromatin, subfamily a-like 1"/>
    <property type="match status" value="1"/>
</dbReference>